<gene>
    <name evidence="11" type="ORF">OQ273_04205</name>
</gene>
<dbReference type="GO" id="GO:0046654">
    <property type="term" value="P:tetrahydrofolate biosynthetic process"/>
    <property type="evidence" value="ECO:0007669"/>
    <property type="project" value="InterPro"/>
</dbReference>
<evidence type="ECO:0000256" key="8">
    <source>
        <dbReference type="PIRNR" id="PIRNR000194"/>
    </source>
</evidence>
<comment type="caution">
    <text evidence="11">The sequence shown here is derived from an EMBL/GenBank/DDBJ whole genome shotgun (WGS) entry which is preliminary data.</text>
</comment>
<protein>
    <recommendedName>
        <fullName evidence="3 8">Dihydrofolate reductase</fullName>
        <ecNumber evidence="3 8">1.5.1.3</ecNumber>
    </recommendedName>
</protein>
<dbReference type="SUPFAM" id="SSF53597">
    <property type="entry name" value="Dihydrofolate reductase-like"/>
    <property type="match status" value="1"/>
</dbReference>
<evidence type="ECO:0000256" key="2">
    <source>
        <dbReference type="ARBA" id="ARBA00009539"/>
    </source>
</evidence>
<dbReference type="InterPro" id="IPR024072">
    <property type="entry name" value="DHFR-like_dom_sf"/>
</dbReference>
<evidence type="ECO:0000259" key="10">
    <source>
        <dbReference type="PROSITE" id="PS51330"/>
    </source>
</evidence>
<dbReference type="PANTHER" id="PTHR48069:SF3">
    <property type="entry name" value="DIHYDROFOLATE REDUCTASE"/>
    <property type="match status" value="1"/>
</dbReference>
<evidence type="ECO:0000256" key="6">
    <source>
        <dbReference type="ARBA" id="ARBA00023002"/>
    </source>
</evidence>
<dbReference type="Gene3D" id="3.40.430.10">
    <property type="entry name" value="Dihydrofolate Reductase, subunit A"/>
    <property type="match status" value="1"/>
</dbReference>
<name>A0A9X3UIT4_9HYPH</name>
<dbReference type="GO" id="GO:0006730">
    <property type="term" value="P:one-carbon metabolic process"/>
    <property type="evidence" value="ECO:0007669"/>
    <property type="project" value="UniProtKB-KW"/>
</dbReference>
<keyword evidence="5 8" id="KW-0521">NADP</keyword>
<comment type="pathway">
    <text evidence="1 8">Cofactor biosynthesis; tetrahydrofolate biosynthesis; 5,6,7,8-tetrahydrofolate from 7,8-dihydrofolate: step 1/1.</text>
</comment>
<keyword evidence="6 8" id="KW-0560">Oxidoreductase</keyword>
<evidence type="ECO:0000256" key="7">
    <source>
        <dbReference type="ARBA" id="ARBA00025067"/>
    </source>
</evidence>
<dbReference type="PROSITE" id="PS51330">
    <property type="entry name" value="DHFR_2"/>
    <property type="match status" value="1"/>
</dbReference>
<sequence>MSGATRSSDVEVSMVVAIARNGVIGSNGDMPWRLSTDLKRFKAITMGKPVIMGRKTYQSVGKALPGRRNLVITRNKGFVLPDADVFLSLDDALESARKTAAAEGHSEVCIIGGGEIYRQSLPFADILHVTYVDSDPEGDTVFPEIDSGTWRVESEQSFPSGEQDSAATRYVVYRRKGR</sequence>
<dbReference type="GO" id="GO:0046655">
    <property type="term" value="P:folic acid metabolic process"/>
    <property type="evidence" value="ECO:0007669"/>
    <property type="project" value="TreeGrafter"/>
</dbReference>
<keyword evidence="12" id="KW-1185">Reference proteome</keyword>
<dbReference type="GO" id="GO:0005829">
    <property type="term" value="C:cytosol"/>
    <property type="evidence" value="ECO:0007669"/>
    <property type="project" value="TreeGrafter"/>
</dbReference>
<dbReference type="InterPro" id="IPR017925">
    <property type="entry name" value="DHFR_CS"/>
</dbReference>
<dbReference type="InterPro" id="IPR001796">
    <property type="entry name" value="DHFR_dom"/>
</dbReference>
<comment type="function">
    <text evidence="7 8">Key enzyme in folate metabolism. Catalyzes an essential reaction for de novo glycine and purine synthesis, and for DNA precursor synthesis.</text>
</comment>
<evidence type="ECO:0000313" key="12">
    <source>
        <dbReference type="Proteomes" id="UP001151234"/>
    </source>
</evidence>
<dbReference type="AlphaFoldDB" id="A0A9X3UIT4"/>
<dbReference type="GO" id="GO:0046452">
    <property type="term" value="P:dihydrofolate metabolic process"/>
    <property type="evidence" value="ECO:0007669"/>
    <property type="project" value="TreeGrafter"/>
</dbReference>
<evidence type="ECO:0000256" key="5">
    <source>
        <dbReference type="ARBA" id="ARBA00022857"/>
    </source>
</evidence>
<proteinExistence type="inferred from homology"/>
<dbReference type="RefSeq" id="WP_267989219.1">
    <property type="nucleotide sequence ID" value="NZ_JAPJZI010000001.1"/>
</dbReference>
<dbReference type="Pfam" id="PF00186">
    <property type="entry name" value="DHFR_1"/>
    <property type="match status" value="1"/>
</dbReference>
<evidence type="ECO:0000256" key="3">
    <source>
        <dbReference type="ARBA" id="ARBA00012856"/>
    </source>
</evidence>
<dbReference type="EC" id="1.5.1.3" evidence="3 8"/>
<dbReference type="GO" id="GO:0070401">
    <property type="term" value="F:NADP+ binding"/>
    <property type="evidence" value="ECO:0007669"/>
    <property type="project" value="UniProtKB-ARBA"/>
</dbReference>
<evidence type="ECO:0000256" key="4">
    <source>
        <dbReference type="ARBA" id="ARBA00022563"/>
    </source>
</evidence>
<dbReference type="PANTHER" id="PTHR48069">
    <property type="entry name" value="DIHYDROFOLATE REDUCTASE"/>
    <property type="match status" value="1"/>
</dbReference>
<dbReference type="InterPro" id="IPR012259">
    <property type="entry name" value="DHFR"/>
</dbReference>
<reference evidence="11" key="1">
    <citation type="submission" date="2022-11" db="EMBL/GenBank/DDBJ databases">
        <title>Draft genome sequence of Hoeflea poritis E7-10 and Hoeflea prorocentri PM5-8, separated from scleractinian coral Porites lutea and marine dinoflagellate.</title>
        <authorList>
            <person name="Zhang G."/>
            <person name="Wei Q."/>
            <person name="Cai L."/>
        </authorList>
    </citation>
    <scope>NUCLEOTIDE SEQUENCE</scope>
    <source>
        <strain evidence="11">PM5-8</strain>
    </source>
</reference>
<dbReference type="Proteomes" id="UP001151234">
    <property type="component" value="Unassembled WGS sequence"/>
</dbReference>
<evidence type="ECO:0000256" key="9">
    <source>
        <dbReference type="RuleBase" id="RU004474"/>
    </source>
</evidence>
<feature type="domain" description="DHFR" evidence="10">
    <location>
        <begin position="11"/>
        <end position="175"/>
    </location>
</feature>
<evidence type="ECO:0000256" key="1">
    <source>
        <dbReference type="ARBA" id="ARBA00004903"/>
    </source>
</evidence>
<comment type="catalytic activity">
    <reaction evidence="8">
        <text>(6S)-5,6,7,8-tetrahydrofolate + NADP(+) = 7,8-dihydrofolate + NADPH + H(+)</text>
        <dbReference type="Rhea" id="RHEA:15009"/>
        <dbReference type="ChEBI" id="CHEBI:15378"/>
        <dbReference type="ChEBI" id="CHEBI:57451"/>
        <dbReference type="ChEBI" id="CHEBI:57453"/>
        <dbReference type="ChEBI" id="CHEBI:57783"/>
        <dbReference type="ChEBI" id="CHEBI:58349"/>
        <dbReference type="EC" id="1.5.1.3"/>
    </reaction>
</comment>
<keyword evidence="4 8" id="KW-0554">One-carbon metabolism</keyword>
<dbReference type="PROSITE" id="PS00075">
    <property type="entry name" value="DHFR_1"/>
    <property type="match status" value="1"/>
</dbReference>
<dbReference type="EMBL" id="JAPJZI010000001">
    <property type="protein sequence ID" value="MDA5397769.1"/>
    <property type="molecule type" value="Genomic_DNA"/>
</dbReference>
<dbReference type="GO" id="GO:0004146">
    <property type="term" value="F:dihydrofolate reductase activity"/>
    <property type="evidence" value="ECO:0007669"/>
    <property type="project" value="UniProtKB-EC"/>
</dbReference>
<dbReference type="PRINTS" id="PR00070">
    <property type="entry name" value="DHFR"/>
</dbReference>
<accession>A0A9X3UIT4</accession>
<evidence type="ECO:0000313" key="11">
    <source>
        <dbReference type="EMBL" id="MDA5397769.1"/>
    </source>
</evidence>
<dbReference type="PIRSF" id="PIRSF000194">
    <property type="entry name" value="DHFR"/>
    <property type="match status" value="1"/>
</dbReference>
<dbReference type="CDD" id="cd00209">
    <property type="entry name" value="DHFR"/>
    <property type="match status" value="1"/>
</dbReference>
<comment type="similarity">
    <text evidence="2 8 9">Belongs to the dihydrofolate reductase family.</text>
</comment>
<organism evidence="11 12">
    <name type="scientific">Hoeflea prorocentri</name>
    <dbReference type="NCBI Taxonomy" id="1922333"/>
    <lineage>
        <taxon>Bacteria</taxon>
        <taxon>Pseudomonadati</taxon>
        <taxon>Pseudomonadota</taxon>
        <taxon>Alphaproteobacteria</taxon>
        <taxon>Hyphomicrobiales</taxon>
        <taxon>Rhizobiaceae</taxon>
        <taxon>Hoeflea</taxon>
    </lineage>
</organism>
<dbReference type="FunFam" id="3.40.430.10:FF:000001">
    <property type="entry name" value="Dihydrofolate reductase"/>
    <property type="match status" value="1"/>
</dbReference>